<feature type="transmembrane region" description="Helical" evidence="2">
    <location>
        <begin position="168"/>
        <end position="189"/>
    </location>
</feature>
<evidence type="ECO:0000259" key="3">
    <source>
        <dbReference type="PROSITE" id="PS50887"/>
    </source>
</evidence>
<dbReference type="PROSITE" id="PS50887">
    <property type="entry name" value="GGDEF"/>
    <property type="match status" value="1"/>
</dbReference>
<dbReference type="InterPro" id="IPR029787">
    <property type="entry name" value="Nucleotide_cyclase"/>
</dbReference>
<feature type="transmembrane region" description="Helical" evidence="2">
    <location>
        <begin position="64"/>
        <end position="84"/>
    </location>
</feature>
<feature type="transmembrane region" description="Helical" evidence="2">
    <location>
        <begin position="137"/>
        <end position="156"/>
    </location>
</feature>
<dbReference type="Pfam" id="PF00990">
    <property type="entry name" value="GGDEF"/>
    <property type="match status" value="1"/>
</dbReference>
<dbReference type="EMBL" id="CP080333">
    <property type="protein sequence ID" value="QYL16074.1"/>
    <property type="molecule type" value="Genomic_DNA"/>
</dbReference>
<feature type="transmembrane region" description="Helical" evidence="2">
    <location>
        <begin position="91"/>
        <end position="108"/>
    </location>
</feature>
<proteinExistence type="predicted"/>
<evidence type="ECO:0000256" key="2">
    <source>
        <dbReference type="SAM" id="Phobius"/>
    </source>
</evidence>
<feature type="region of interest" description="Disordered" evidence="1">
    <location>
        <begin position="349"/>
        <end position="377"/>
    </location>
</feature>
<dbReference type="CDD" id="cd01949">
    <property type="entry name" value="GGDEF"/>
    <property type="match status" value="1"/>
</dbReference>
<dbReference type="SMART" id="SM00267">
    <property type="entry name" value="GGDEF"/>
    <property type="match status" value="1"/>
</dbReference>
<dbReference type="PANTHER" id="PTHR45138:SF9">
    <property type="entry name" value="DIGUANYLATE CYCLASE DGCM-RELATED"/>
    <property type="match status" value="1"/>
</dbReference>
<dbReference type="InterPro" id="IPR000160">
    <property type="entry name" value="GGDEF_dom"/>
</dbReference>
<evidence type="ECO:0000313" key="4">
    <source>
        <dbReference type="EMBL" id="QYL16074.1"/>
    </source>
</evidence>
<organism evidence="4 5">
    <name type="scientific">Mycolicibacterium pallens</name>
    <dbReference type="NCBI Taxonomy" id="370524"/>
    <lineage>
        <taxon>Bacteria</taxon>
        <taxon>Bacillati</taxon>
        <taxon>Actinomycetota</taxon>
        <taxon>Actinomycetes</taxon>
        <taxon>Mycobacteriales</taxon>
        <taxon>Mycobacteriaceae</taxon>
        <taxon>Mycolicibacterium</taxon>
    </lineage>
</organism>
<dbReference type="InterPro" id="IPR050469">
    <property type="entry name" value="Diguanylate_Cyclase"/>
</dbReference>
<evidence type="ECO:0000313" key="5">
    <source>
        <dbReference type="Proteomes" id="UP000825367"/>
    </source>
</evidence>
<sequence length="377" mass="40134">MVRDALKRWWQQSTHYEWLSGYLAARGMRGAARALMAFLAASFVACLLALLASADGPVGTLPVVMTWLAIAGGVGGAALFIVKWPSRRESLAFALVTNASVALACLAYPAPLPAVIGCIAFATIGAYIAFMHTTALVLYNFAVAAAVVSSGAVRMAAAGHPALAAVDWWLIIQINIALPLAIQFLVRALRTDLLRAERDPLTGLLNRRTFRRQASRLIKLGREVDDAHLVVALIDLDKFKLVNDRYGHAAGDTALVHVARALERAAGTNAVVARSGGEEFVVAVASPSADCHELAERICRSIGESPAGVTASVGTTAVRLSDTDGDYKALVDRLVDTADWAMYRAKRAGGNGCRHQDTDPIDRRPPDLGEDANQSIA</sequence>
<keyword evidence="5" id="KW-1185">Reference proteome</keyword>
<feature type="domain" description="GGDEF" evidence="3">
    <location>
        <begin position="227"/>
        <end position="358"/>
    </location>
</feature>
<feature type="transmembrane region" description="Helical" evidence="2">
    <location>
        <begin position="114"/>
        <end position="130"/>
    </location>
</feature>
<name>A0ABX8VE56_9MYCO</name>
<dbReference type="SUPFAM" id="SSF55073">
    <property type="entry name" value="Nucleotide cyclase"/>
    <property type="match status" value="1"/>
</dbReference>
<accession>A0ABX8VE56</accession>
<reference evidence="4 5" key="1">
    <citation type="submission" date="2021-07" db="EMBL/GenBank/DDBJ databases">
        <title>Whole genome sequencing of non-tuberculosis mycobacteria type-strains.</title>
        <authorList>
            <person name="Igarashi Y."/>
            <person name="Osugi A."/>
            <person name="Mitarai S."/>
        </authorList>
    </citation>
    <scope>NUCLEOTIDE SEQUENCE [LARGE SCALE GENOMIC DNA]</scope>
    <source>
        <strain evidence="4 5">JCM 16370</strain>
    </source>
</reference>
<feature type="compositionally biased region" description="Basic and acidic residues" evidence="1">
    <location>
        <begin position="354"/>
        <end position="367"/>
    </location>
</feature>
<keyword evidence="2" id="KW-1133">Transmembrane helix</keyword>
<evidence type="ECO:0000256" key="1">
    <source>
        <dbReference type="SAM" id="MobiDB-lite"/>
    </source>
</evidence>
<gene>
    <name evidence="4" type="ORF">K0O64_24000</name>
</gene>
<keyword evidence="2" id="KW-0472">Membrane</keyword>
<feature type="transmembrane region" description="Helical" evidence="2">
    <location>
        <begin position="34"/>
        <end position="52"/>
    </location>
</feature>
<keyword evidence="2" id="KW-0812">Transmembrane</keyword>
<dbReference type="PANTHER" id="PTHR45138">
    <property type="entry name" value="REGULATORY COMPONENTS OF SENSORY TRANSDUCTION SYSTEM"/>
    <property type="match status" value="1"/>
</dbReference>
<dbReference type="Proteomes" id="UP000825367">
    <property type="component" value="Chromosome"/>
</dbReference>
<dbReference type="NCBIfam" id="TIGR00254">
    <property type="entry name" value="GGDEF"/>
    <property type="match status" value="1"/>
</dbReference>
<dbReference type="InterPro" id="IPR043128">
    <property type="entry name" value="Rev_trsase/Diguanyl_cyclase"/>
</dbReference>
<protein>
    <submittedName>
        <fullName evidence="4">GGDEF domain-containing protein</fullName>
    </submittedName>
</protein>
<dbReference type="Gene3D" id="3.30.70.270">
    <property type="match status" value="1"/>
</dbReference>